<feature type="transmembrane region" description="Helical" evidence="7">
    <location>
        <begin position="266"/>
        <end position="292"/>
    </location>
</feature>
<accession>A0A1J4NT12</accession>
<evidence type="ECO:0000313" key="11">
    <source>
        <dbReference type="Proteomes" id="UP000034196"/>
    </source>
</evidence>
<feature type="transmembrane region" description="Helical" evidence="7">
    <location>
        <begin position="120"/>
        <end position="146"/>
    </location>
</feature>
<keyword evidence="2 7" id="KW-0813">Transport</keyword>
<evidence type="ECO:0000256" key="3">
    <source>
        <dbReference type="ARBA" id="ARBA00022475"/>
    </source>
</evidence>
<evidence type="ECO:0000313" key="10">
    <source>
        <dbReference type="EMBL" id="OIJ65440.1"/>
    </source>
</evidence>
<dbReference type="GO" id="GO:0071916">
    <property type="term" value="F:dipeptide transmembrane transporter activity"/>
    <property type="evidence" value="ECO:0007669"/>
    <property type="project" value="TreeGrafter"/>
</dbReference>
<dbReference type="InterPro" id="IPR035906">
    <property type="entry name" value="MetI-like_sf"/>
</dbReference>
<dbReference type="PANTHER" id="PTHR43163">
    <property type="entry name" value="DIPEPTIDE TRANSPORT SYSTEM PERMEASE PROTEIN DPPB-RELATED"/>
    <property type="match status" value="1"/>
</dbReference>
<name>A0A1J4NT12_9ACTN</name>
<keyword evidence="8" id="KW-0732">Signal</keyword>
<dbReference type="AlphaFoldDB" id="A0A1J4NT12"/>
<evidence type="ECO:0000256" key="6">
    <source>
        <dbReference type="ARBA" id="ARBA00023136"/>
    </source>
</evidence>
<comment type="similarity">
    <text evidence="7">Belongs to the binding-protein-dependent transport system permease family.</text>
</comment>
<evidence type="ECO:0000256" key="4">
    <source>
        <dbReference type="ARBA" id="ARBA00022692"/>
    </source>
</evidence>
<evidence type="ECO:0000256" key="2">
    <source>
        <dbReference type="ARBA" id="ARBA00022448"/>
    </source>
</evidence>
<dbReference type="Pfam" id="PF19300">
    <property type="entry name" value="BPD_transp_1_N"/>
    <property type="match status" value="1"/>
</dbReference>
<dbReference type="PANTHER" id="PTHR43163:SF6">
    <property type="entry name" value="DIPEPTIDE TRANSPORT SYSTEM PERMEASE PROTEIN DPPB-RELATED"/>
    <property type="match status" value="1"/>
</dbReference>
<evidence type="ECO:0000259" key="9">
    <source>
        <dbReference type="PROSITE" id="PS50928"/>
    </source>
</evidence>
<protein>
    <submittedName>
        <fullName evidence="10">Peptide ABC transporter</fullName>
    </submittedName>
</protein>
<feature type="signal peptide" evidence="8">
    <location>
        <begin position="1"/>
        <end position="20"/>
    </location>
</feature>
<comment type="subcellular location">
    <subcellularLocation>
        <location evidence="1 7">Cell membrane</location>
        <topology evidence="1 7">Multi-pass membrane protein</topology>
    </subcellularLocation>
</comment>
<keyword evidence="4 7" id="KW-0812">Transmembrane</keyword>
<dbReference type="Pfam" id="PF00528">
    <property type="entry name" value="BPD_transp_1"/>
    <property type="match status" value="1"/>
</dbReference>
<dbReference type="STRING" id="1428628.WN71_024385"/>
<dbReference type="Gene3D" id="1.10.3720.10">
    <property type="entry name" value="MetI-like"/>
    <property type="match status" value="1"/>
</dbReference>
<dbReference type="PROSITE" id="PS50928">
    <property type="entry name" value="ABC_TM1"/>
    <property type="match status" value="1"/>
</dbReference>
<keyword evidence="3" id="KW-1003">Cell membrane</keyword>
<keyword evidence="5 7" id="KW-1133">Transmembrane helix</keyword>
<evidence type="ECO:0000256" key="8">
    <source>
        <dbReference type="SAM" id="SignalP"/>
    </source>
</evidence>
<dbReference type="InterPro" id="IPR000515">
    <property type="entry name" value="MetI-like"/>
</dbReference>
<feature type="transmembrane region" description="Helical" evidence="7">
    <location>
        <begin position="222"/>
        <end position="246"/>
    </location>
</feature>
<evidence type="ECO:0000256" key="5">
    <source>
        <dbReference type="ARBA" id="ARBA00022989"/>
    </source>
</evidence>
<dbReference type="CDD" id="cd06261">
    <property type="entry name" value="TM_PBP2"/>
    <property type="match status" value="1"/>
</dbReference>
<keyword evidence="6 7" id="KW-0472">Membrane</keyword>
<evidence type="ECO:0000256" key="1">
    <source>
        <dbReference type="ARBA" id="ARBA00004651"/>
    </source>
</evidence>
<comment type="caution">
    <text evidence="10">The sequence shown here is derived from an EMBL/GenBank/DDBJ whole genome shotgun (WGS) entry which is preliminary data.</text>
</comment>
<dbReference type="SUPFAM" id="SSF161098">
    <property type="entry name" value="MetI-like"/>
    <property type="match status" value="1"/>
</dbReference>
<reference evidence="10" key="1">
    <citation type="submission" date="2016-10" db="EMBL/GenBank/DDBJ databases">
        <title>Genome sequence of Streptomyces mangrovisoli MUSC 149.</title>
        <authorList>
            <person name="Lee L.-H."/>
            <person name="Ser H.-L."/>
        </authorList>
    </citation>
    <scope>NUCLEOTIDE SEQUENCE [LARGE SCALE GENOMIC DNA]</scope>
    <source>
        <strain evidence="10">MUSC 149</strain>
    </source>
</reference>
<dbReference type="Proteomes" id="UP000034196">
    <property type="component" value="Unassembled WGS sequence"/>
</dbReference>
<dbReference type="OrthoDB" id="3543764at2"/>
<dbReference type="EMBL" id="LAVA02000058">
    <property type="protein sequence ID" value="OIJ65440.1"/>
    <property type="molecule type" value="Genomic_DNA"/>
</dbReference>
<evidence type="ECO:0000256" key="7">
    <source>
        <dbReference type="RuleBase" id="RU363032"/>
    </source>
</evidence>
<sequence>MLLVTLAIVVLMASAPGSVAEVILGQNATKANVAALNKELGVDKPVFEQYTQWLSHALRGDLGTSPLTHQSVTTAIAERLPVTLELTVLAVLMALVLAVVFAVACASWPGSPLDRALTAVSSVFLSVPAFIAGPVLIYFLSVRLGWFPVMGWTPIGAGFGENLRAAIMPSLSIALVEIAAFHRLLRTDLIGTLGEDFIGAARARGMSRAYVMFRHAFRPSSLSLVTMVGLSIGRLVGATAVAETLFSLPGLGQLLITSIGSRDVVMVQGMVAFTGIVCVAVNTLADIGYGVVDPRVRRVAAA</sequence>
<proteinExistence type="inferred from homology"/>
<dbReference type="GO" id="GO:0005886">
    <property type="term" value="C:plasma membrane"/>
    <property type="evidence" value="ECO:0007669"/>
    <property type="project" value="UniProtKB-SubCell"/>
</dbReference>
<keyword evidence="11" id="KW-1185">Reference proteome</keyword>
<feature type="domain" description="ABC transmembrane type-1" evidence="9">
    <location>
        <begin position="80"/>
        <end position="289"/>
    </location>
</feature>
<feature type="chain" id="PRO_5018051858" evidence="8">
    <location>
        <begin position="21"/>
        <end position="302"/>
    </location>
</feature>
<dbReference type="InterPro" id="IPR045621">
    <property type="entry name" value="BPD_transp_1_N"/>
</dbReference>
<feature type="transmembrane region" description="Helical" evidence="7">
    <location>
        <begin position="88"/>
        <end position="108"/>
    </location>
</feature>
<gene>
    <name evidence="10" type="ORF">WN71_024385</name>
</gene>
<organism evidence="10 11">
    <name type="scientific">Streptomyces mangrovisoli</name>
    <dbReference type="NCBI Taxonomy" id="1428628"/>
    <lineage>
        <taxon>Bacteria</taxon>
        <taxon>Bacillati</taxon>
        <taxon>Actinomycetota</taxon>
        <taxon>Actinomycetes</taxon>
        <taxon>Kitasatosporales</taxon>
        <taxon>Streptomycetaceae</taxon>
        <taxon>Streptomyces</taxon>
    </lineage>
</organism>